<organism evidence="2">
    <name type="scientific">viral metagenome</name>
    <dbReference type="NCBI Taxonomy" id="1070528"/>
    <lineage>
        <taxon>unclassified sequences</taxon>
        <taxon>metagenomes</taxon>
        <taxon>organismal metagenomes</taxon>
    </lineage>
</organism>
<sequence>MPHIARIQSITNQPSGGGDKKAGSVSSMDFPRIPRDILKTKTPKPYLFSATTGSSN</sequence>
<protein>
    <submittedName>
        <fullName evidence="2">Uncharacterized protein</fullName>
    </submittedName>
</protein>
<accession>A0A6C0KZ40</accession>
<evidence type="ECO:0000256" key="1">
    <source>
        <dbReference type="SAM" id="MobiDB-lite"/>
    </source>
</evidence>
<evidence type="ECO:0000313" key="2">
    <source>
        <dbReference type="EMBL" id="QHU22416.1"/>
    </source>
</evidence>
<feature type="region of interest" description="Disordered" evidence="1">
    <location>
        <begin position="1"/>
        <end position="34"/>
    </location>
</feature>
<proteinExistence type="predicted"/>
<reference evidence="2" key="1">
    <citation type="journal article" date="2020" name="Nature">
        <title>Giant virus diversity and host interactions through global metagenomics.</title>
        <authorList>
            <person name="Schulz F."/>
            <person name="Roux S."/>
            <person name="Paez-Espino D."/>
            <person name="Jungbluth S."/>
            <person name="Walsh D.A."/>
            <person name="Denef V.J."/>
            <person name="McMahon K.D."/>
            <person name="Konstantinidis K.T."/>
            <person name="Eloe-Fadrosh E.A."/>
            <person name="Kyrpides N.C."/>
            <person name="Woyke T."/>
        </authorList>
    </citation>
    <scope>NUCLEOTIDE SEQUENCE</scope>
    <source>
        <strain evidence="2">GVMAG-S-ERX555907-102</strain>
    </source>
</reference>
<dbReference type="EMBL" id="MN741007">
    <property type="protein sequence ID" value="QHU22416.1"/>
    <property type="molecule type" value="Genomic_DNA"/>
</dbReference>
<dbReference type="AlphaFoldDB" id="A0A6C0KZ40"/>
<name>A0A6C0KZ40_9ZZZZ</name>